<accession>A0AAV5WP87</accession>
<keyword evidence="1" id="KW-0694">RNA-binding</keyword>
<dbReference type="InterPro" id="IPR057493">
    <property type="entry name" value="PH_RdRP-assoc"/>
</dbReference>
<evidence type="ECO:0000259" key="4">
    <source>
        <dbReference type="Pfam" id="PF25359"/>
    </source>
</evidence>
<dbReference type="GO" id="GO:0030422">
    <property type="term" value="P:siRNA processing"/>
    <property type="evidence" value="ECO:0007669"/>
    <property type="project" value="TreeGrafter"/>
</dbReference>
<dbReference type="AlphaFoldDB" id="A0AAV5WP87"/>
<evidence type="ECO:0000256" key="2">
    <source>
        <dbReference type="SAM" id="MobiDB-lite"/>
    </source>
</evidence>
<dbReference type="GO" id="GO:0031380">
    <property type="term" value="C:nuclear RNA-directed RNA polymerase complex"/>
    <property type="evidence" value="ECO:0007669"/>
    <property type="project" value="TreeGrafter"/>
</dbReference>
<dbReference type="InterPro" id="IPR057596">
    <property type="entry name" value="RDRP_core"/>
</dbReference>
<feature type="non-terminal residue" evidence="5">
    <location>
        <position position="642"/>
    </location>
</feature>
<evidence type="ECO:0000259" key="3">
    <source>
        <dbReference type="Pfam" id="PF05183"/>
    </source>
</evidence>
<dbReference type="EC" id="2.7.7.48" evidence="1"/>
<evidence type="ECO:0000256" key="1">
    <source>
        <dbReference type="RuleBase" id="RU363098"/>
    </source>
</evidence>
<name>A0AAV5WP87_9BILA</name>
<feature type="compositionally biased region" description="Acidic residues" evidence="2">
    <location>
        <begin position="1"/>
        <end position="47"/>
    </location>
</feature>
<gene>
    <name evidence="5" type="ORF">PFISCL1PPCAC_23707</name>
</gene>
<dbReference type="Pfam" id="PF05183">
    <property type="entry name" value="RdRP"/>
    <property type="match status" value="1"/>
</dbReference>
<keyword evidence="6" id="KW-1185">Reference proteome</keyword>
<keyword evidence="1" id="KW-0548">Nucleotidyltransferase</keyword>
<feature type="domain" description="RDRP core" evidence="3">
    <location>
        <begin position="511"/>
        <end position="642"/>
    </location>
</feature>
<comment type="similarity">
    <text evidence="1">Belongs to the RdRP family.</text>
</comment>
<feature type="domain" description="PH-like" evidence="4">
    <location>
        <begin position="166"/>
        <end position="382"/>
    </location>
</feature>
<dbReference type="InterPro" id="IPR007855">
    <property type="entry name" value="RDRP"/>
</dbReference>
<protein>
    <recommendedName>
        <fullName evidence="1">RNA-dependent RNA polymerase</fullName>
        <ecNumber evidence="1">2.7.7.48</ecNumber>
    </recommendedName>
</protein>
<proteinExistence type="inferred from homology"/>
<dbReference type="PANTHER" id="PTHR23079">
    <property type="entry name" value="RNA-DEPENDENT RNA POLYMERASE"/>
    <property type="match status" value="1"/>
</dbReference>
<comment type="caution">
    <text evidence="5">The sequence shown here is derived from an EMBL/GenBank/DDBJ whole genome shotgun (WGS) entry which is preliminary data.</text>
</comment>
<keyword evidence="1" id="KW-0696">RNA-directed RNA polymerase</keyword>
<dbReference type="GO" id="GO:0003723">
    <property type="term" value="F:RNA binding"/>
    <property type="evidence" value="ECO:0007669"/>
    <property type="project" value="UniProtKB-KW"/>
</dbReference>
<comment type="catalytic activity">
    <reaction evidence="1">
        <text>RNA(n) + a ribonucleoside 5'-triphosphate = RNA(n+1) + diphosphate</text>
        <dbReference type="Rhea" id="RHEA:21248"/>
        <dbReference type="Rhea" id="RHEA-COMP:14527"/>
        <dbReference type="Rhea" id="RHEA-COMP:17342"/>
        <dbReference type="ChEBI" id="CHEBI:33019"/>
        <dbReference type="ChEBI" id="CHEBI:61557"/>
        <dbReference type="ChEBI" id="CHEBI:140395"/>
        <dbReference type="EC" id="2.7.7.48"/>
    </reaction>
</comment>
<feature type="region of interest" description="Disordered" evidence="2">
    <location>
        <begin position="1"/>
        <end position="55"/>
    </location>
</feature>
<evidence type="ECO:0000313" key="5">
    <source>
        <dbReference type="EMBL" id="GMT32410.1"/>
    </source>
</evidence>
<organism evidence="5 6">
    <name type="scientific">Pristionchus fissidentatus</name>
    <dbReference type="NCBI Taxonomy" id="1538716"/>
    <lineage>
        <taxon>Eukaryota</taxon>
        <taxon>Metazoa</taxon>
        <taxon>Ecdysozoa</taxon>
        <taxon>Nematoda</taxon>
        <taxon>Chromadorea</taxon>
        <taxon>Rhabditida</taxon>
        <taxon>Rhabditina</taxon>
        <taxon>Diplogasteromorpha</taxon>
        <taxon>Diplogasteroidea</taxon>
        <taxon>Neodiplogasteridae</taxon>
        <taxon>Pristionchus</taxon>
    </lineage>
</organism>
<evidence type="ECO:0000313" key="6">
    <source>
        <dbReference type="Proteomes" id="UP001432322"/>
    </source>
</evidence>
<dbReference type="EMBL" id="BTSY01000006">
    <property type="protein sequence ID" value="GMT32410.1"/>
    <property type="molecule type" value="Genomic_DNA"/>
</dbReference>
<sequence length="642" mass="72984">MSDGEEEELRISDESEEEVVADDVIEEEEILESEEDQPDEILVDDTSQEQSDPTGDTHYVFTVRVCLPIDMMPGIEARLYIDTLIKRAGGKVDSVVRCARLPSADYETQMKEHTINVQIPVPSGSARQSALASFLSRFTTQSRGGLHNQVMIEIPKLTSVFNEIRTDDSDVLVNNLALGNCPNPGLFFVRGNFFSRNNNMLSNLSMPPDRPGGSTRNVFHQCISWAHFEHDQKQITIRFAVKLTTPSDDGLLFRGFRIVLQYTSIQSITVDAGAPIDSNRSIDFFFRLKHPPALYEVQPTHIGEKRVLNLGRPEKRYNNWSRVLEWPGDDRSQGCSRLCLSESSVFHLSIKDNKGRNKMFSIAARIQSRVSTIKVFFGSIVSMRRKAIKLPVLPSLGSFRADYALQAIVSRGMAVTDELFDARTGKDQGRMSFFMKRLLWCMKECRLACEEALELVLTAIDERRNITVERAFDRLYSTRVELYRRSASSQRSVQAVRTVPPNCVLIRKLMVTPSRQLPMAPDVMMTNRVVRQFGADHALRIVYRDENFLKLRTADFGTDQMAPLLIDMVKNTMDGRVTICGRDYQFLAWSNSQMRDQGCYMYSQVEKEDGSVISIDNIRDWMGNFSSSKNVPKLMARMGQCF</sequence>
<dbReference type="GO" id="GO:0003968">
    <property type="term" value="F:RNA-directed RNA polymerase activity"/>
    <property type="evidence" value="ECO:0007669"/>
    <property type="project" value="UniProtKB-KW"/>
</dbReference>
<dbReference type="Pfam" id="PF25359">
    <property type="entry name" value="PH_met_RdRP"/>
    <property type="match status" value="1"/>
</dbReference>
<keyword evidence="1" id="KW-0808">Transferase</keyword>
<dbReference type="Proteomes" id="UP001432322">
    <property type="component" value="Unassembled WGS sequence"/>
</dbReference>
<dbReference type="PANTHER" id="PTHR23079:SF55">
    <property type="entry name" value="RNA-DIRECTED RNA POLYMERASE"/>
    <property type="match status" value="1"/>
</dbReference>
<reference evidence="5" key="1">
    <citation type="submission" date="2023-10" db="EMBL/GenBank/DDBJ databases">
        <title>Genome assembly of Pristionchus species.</title>
        <authorList>
            <person name="Yoshida K."/>
            <person name="Sommer R.J."/>
        </authorList>
    </citation>
    <scope>NUCLEOTIDE SEQUENCE</scope>
    <source>
        <strain evidence="5">RS5133</strain>
    </source>
</reference>